<reference evidence="1 2" key="1">
    <citation type="journal article" date="2016" name="Nat. Commun.">
        <title>Thousands of microbial genomes shed light on interconnected biogeochemical processes in an aquifer system.</title>
        <authorList>
            <person name="Anantharaman K."/>
            <person name="Brown C.T."/>
            <person name="Hug L.A."/>
            <person name="Sharon I."/>
            <person name="Castelle C.J."/>
            <person name="Probst A.J."/>
            <person name="Thomas B.C."/>
            <person name="Singh A."/>
            <person name="Wilkins M.J."/>
            <person name="Karaoz U."/>
            <person name="Brodie E.L."/>
            <person name="Williams K.H."/>
            <person name="Hubbard S.S."/>
            <person name="Banfield J.F."/>
        </authorList>
    </citation>
    <scope>NUCLEOTIDE SEQUENCE [LARGE SCALE GENOMIC DNA]</scope>
</reference>
<proteinExistence type="predicted"/>
<dbReference type="AlphaFoldDB" id="A0A1F8EB04"/>
<dbReference type="SUPFAM" id="SSF52151">
    <property type="entry name" value="FabD/lysophospholipase-like"/>
    <property type="match status" value="1"/>
</dbReference>
<dbReference type="STRING" id="1802661.A2649_01900"/>
<comment type="caution">
    <text evidence="1">The sequence shown here is derived from an EMBL/GenBank/DDBJ whole genome shotgun (WGS) entry which is preliminary data.</text>
</comment>
<sequence>MQEYALCLPGTYPRLGPHAGTLHALRNAASQGLLEQDPSFVATSSVSFIPASIYIQRSEEDHKEFEERLISLRKKHFVSLHPNFRKKAVIDFLSIAGLLIAAHETGRIRNPLTSHAALLALGFPAYKIIEKGVKDIFSVESLLVYDNLRKLLLNTLKFDRIFNSPIKIEVPAVNLNTAGWTLDQILSDPPLYLNGWQNQGWVSVTNFRPEDVNLEIKLRNLRYVEGGINGLRVFGHINSGKHDGDGQIVDTAALSNLPVHFAVKEGYSNMVVLHYNSKAEGPMERLFKNWVELLSRCFDITVSENSRKTILGYLRVNNDLGELAKQRESLKRIEELLYYPWLDSTSKQIIRQHIRDIKETMRKLSYAKKKRINFLFISSDPIPDAHFSDFTQEQMLEGMNIGWKAGWDAVPKINKLIA</sequence>
<protein>
    <submittedName>
        <fullName evidence="1">Uncharacterized protein</fullName>
    </submittedName>
</protein>
<gene>
    <name evidence="1" type="ORF">A2649_01900</name>
</gene>
<dbReference type="EMBL" id="MGJB01000018">
    <property type="protein sequence ID" value="OGM98064.1"/>
    <property type="molecule type" value="Genomic_DNA"/>
</dbReference>
<accession>A0A1F8EB04</accession>
<evidence type="ECO:0000313" key="2">
    <source>
        <dbReference type="Proteomes" id="UP000176893"/>
    </source>
</evidence>
<dbReference type="InterPro" id="IPR016035">
    <property type="entry name" value="Acyl_Trfase/lysoPLipase"/>
</dbReference>
<organism evidence="1 2">
    <name type="scientific">Candidatus Yanofskybacteria bacterium RIFCSPHIGHO2_01_FULL_41_26</name>
    <dbReference type="NCBI Taxonomy" id="1802661"/>
    <lineage>
        <taxon>Bacteria</taxon>
        <taxon>Candidatus Yanofskyibacteriota</taxon>
    </lineage>
</organism>
<evidence type="ECO:0000313" key="1">
    <source>
        <dbReference type="EMBL" id="OGM98064.1"/>
    </source>
</evidence>
<dbReference type="Proteomes" id="UP000176893">
    <property type="component" value="Unassembled WGS sequence"/>
</dbReference>
<name>A0A1F8EB04_9BACT</name>